<dbReference type="InParanoid" id="A0A059DEC2"/>
<evidence type="ECO:0000256" key="8">
    <source>
        <dbReference type="ARBA" id="ARBA00023288"/>
    </source>
</evidence>
<comment type="similarity">
    <text evidence="3">Belongs to the small GTPase superfamily. Rab family.</text>
</comment>
<dbReference type="GO" id="GO:0000139">
    <property type="term" value="C:Golgi membrane"/>
    <property type="evidence" value="ECO:0007669"/>
    <property type="project" value="UniProtKB-SubCell"/>
</dbReference>
<dbReference type="InterPro" id="IPR027417">
    <property type="entry name" value="P-loop_NTPase"/>
</dbReference>
<dbReference type="SUPFAM" id="SSF52540">
    <property type="entry name" value="P-loop containing nucleoside triphosphate hydrolases"/>
    <property type="match status" value="1"/>
</dbReference>
<dbReference type="SMART" id="SM00176">
    <property type="entry name" value="RAN"/>
    <property type="match status" value="1"/>
</dbReference>
<evidence type="ECO:0000256" key="9">
    <source>
        <dbReference type="ARBA" id="ARBA00023289"/>
    </source>
</evidence>
<protein>
    <submittedName>
        <fullName evidence="13">Uncharacterized protein</fullName>
    </submittedName>
</protein>
<dbReference type="AlphaFoldDB" id="A0A059DEC2"/>
<accession>A0A059DEC2</accession>
<dbReference type="SMART" id="SM00174">
    <property type="entry name" value="RHO"/>
    <property type="match status" value="1"/>
</dbReference>
<dbReference type="GO" id="GO:0016020">
    <property type="term" value="C:membrane"/>
    <property type="evidence" value="ECO:0000318"/>
    <property type="project" value="GO_Central"/>
</dbReference>
<name>A0A059DEC2_EUCGR</name>
<keyword evidence="8" id="KW-0449">Lipoprotein</keyword>
<evidence type="ECO:0000313" key="13">
    <source>
        <dbReference type="EMBL" id="KCW88907.1"/>
    </source>
</evidence>
<keyword evidence="6" id="KW-0342">GTP-binding</keyword>
<dbReference type="InterPro" id="IPR005225">
    <property type="entry name" value="Small_GTP-bd"/>
</dbReference>
<gene>
    <name evidence="13" type="ORF">EUGRSUZ_A01236</name>
</gene>
<dbReference type="OMA" id="CLIVRFS"/>
<organism evidence="13">
    <name type="scientific">Eucalyptus grandis</name>
    <name type="common">Flooded gum</name>
    <dbReference type="NCBI Taxonomy" id="71139"/>
    <lineage>
        <taxon>Eukaryota</taxon>
        <taxon>Viridiplantae</taxon>
        <taxon>Streptophyta</taxon>
        <taxon>Embryophyta</taxon>
        <taxon>Tracheophyta</taxon>
        <taxon>Spermatophyta</taxon>
        <taxon>Magnoliopsida</taxon>
        <taxon>eudicotyledons</taxon>
        <taxon>Gunneridae</taxon>
        <taxon>Pentapetalae</taxon>
        <taxon>rosids</taxon>
        <taxon>malvids</taxon>
        <taxon>Myrtales</taxon>
        <taxon>Myrtaceae</taxon>
        <taxon>Myrtoideae</taxon>
        <taxon>Eucalypteae</taxon>
        <taxon>Eucalyptus</taxon>
    </lineage>
</organism>
<dbReference type="SMART" id="SM00175">
    <property type="entry name" value="RAB"/>
    <property type="match status" value="1"/>
</dbReference>
<proteinExistence type="inferred from homology"/>
<dbReference type="OrthoDB" id="9989112at2759"/>
<keyword evidence="4" id="KW-1003">Cell membrane</keyword>
<dbReference type="KEGG" id="egr:104436348"/>
<dbReference type="InterPro" id="IPR001806">
    <property type="entry name" value="Small_GTPase"/>
</dbReference>
<dbReference type="GO" id="GO:0003924">
    <property type="term" value="F:GTPase activity"/>
    <property type="evidence" value="ECO:0000318"/>
    <property type="project" value="GO_Central"/>
</dbReference>
<comment type="function">
    <text evidence="10">Involved in membrane trafficking from the Golgi to the plasma membrane.</text>
</comment>
<dbReference type="eggNOG" id="KOG0078">
    <property type="taxonomic scope" value="Eukaryota"/>
</dbReference>
<dbReference type="NCBIfam" id="TIGR00231">
    <property type="entry name" value="small_GTP"/>
    <property type="match status" value="1"/>
</dbReference>
<dbReference type="Gramene" id="KCW88907">
    <property type="protein sequence ID" value="KCW88907"/>
    <property type="gene ID" value="EUGRSUZ_A01236"/>
</dbReference>
<dbReference type="SMART" id="SM00173">
    <property type="entry name" value="RAS"/>
    <property type="match status" value="1"/>
</dbReference>
<evidence type="ECO:0000256" key="7">
    <source>
        <dbReference type="ARBA" id="ARBA00023136"/>
    </source>
</evidence>
<evidence type="ECO:0000256" key="11">
    <source>
        <dbReference type="ARBA" id="ARBA00063571"/>
    </source>
</evidence>
<dbReference type="PROSITE" id="PS51421">
    <property type="entry name" value="RAS"/>
    <property type="match status" value="1"/>
</dbReference>
<dbReference type="PROSITE" id="PS51420">
    <property type="entry name" value="RHO"/>
    <property type="match status" value="1"/>
</dbReference>
<feature type="region of interest" description="Disordered" evidence="12">
    <location>
        <begin position="204"/>
        <end position="224"/>
    </location>
</feature>
<sequence length="224" mass="24943">MAVAPARARADYDCLIKLLLIGDSGVGKSCLLLRFSDGSFTTSFITTIGIDFKIRTVELDGKRIKLQIWDTAGQERFRTITTAYYRGAMGILLVYDVTDESSFNSNWISLINIRNWIRNIEQHASDNVNKILVGNKADMDESKRAVPTSKGQALADEYGIKFFETSAKTNLNVEEVFFSIARDIKQRLADNDTKSEPRAEFRINQPDQASGVAQAPQRSACCGS</sequence>
<dbReference type="PANTHER" id="PTHR47980">
    <property type="entry name" value="LD44762P"/>
    <property type="match status" value="1"/>
</dbReference>
<keyword evidence="7" id="KW-0472">Membrane</keyword>
<dbReference type="CDD" id="cd01867">
    <property type="entry name" value="Rab8_Rab10_Rab13_like"/>
    <property type="match status" value="1"/>
</dbReference>
<dbReference type="InterPro" id="IPR050305">
    <property type="entry name" value="Small_GTPase_Rab"/>
</dbReference>
<dbReference type="GO" id="GO:0005886">
    <property type="term" value="C:plasma membrane"/>
    <property type="evidence" value="ECO:0007669"/>
    <property type="project" value="UniProtKB-SubCell"/>
</dbReference>
<evidence type="ECO:0000256" key="2">
    <source>
        <dbReference type="ARBA" id="ARBA00004394"/>
    </source>
</evidence>
<evidence type="ECO:0000256" key="12">
    <source>
        <dbReference type="SAM" id="MobiDB-lite"/>
    </source>
</evidence>
<dbReference type="Pfam" id="PF00071">
    <property type="entry name" value="Ras"/>
    <property type="match status" value="1"/>
</dbReference>
<comment type="subcellular location">
    <subcellularLocation>
        <location evidence="1">Cell membrane</location>
        <topology evidence="1">Lipid-anchor</topology>
    </subcellularLocation>
    <subcellularLocation>
        <location evidence="2">Golgi apparatus membrane</location>
    </subcellularLocation>
</comment>
<comment type="subunit">
    <text evidence="11">Interacts with PI5K2.</text>
</comment>
<reference evidence="13" key="1">
    <citation type="submission" date="2013-07" db="EMBL/GenBank/DDBJ databases">
        <title>The genome of Eucalyptus grandis.</title>
        <authorList>
            <person name="Schmutz J."/>
            <person name="Hayes R."/>
            <person name="Myburg A."/>
            <person name="Tuskan G."/>
            <person name="Grattapaglia D."/>
            <person name="Rokhsar D.S."/>
        </authorList>
    </citation>
    <scope>NUCLEOTIDE SEQUENCE</scope>
    <source>
        <tissue evidence="13">Leaf extractions</tissue>
    </source>
</reference>
<dbReference type="STRING" id="71139.A0A059DEC2"/>
<evidence type="ECO:0000256" key="5">
    <source>
        <dbReference type="ARBA" id="ARBA00022741"/>
    </source>
</evidence>
<evidence type="ECO:0000256" key="1">
    <source>
        <dbReference type="ARBA" id="ARBA00004193"/>
    </source>
</evidence>
<dbReference type="FunFam" id="3.40.50.300:FF:000308">
    <property type="entry name" value="ras-related protein RABE1c-like"/>
    <property type="match status" value="1"/>
</dbReference>
<dbReference type="GO" id="GO:0006887">
    <property type="term" value="P:exocytosis"/>
    <property type="evidence" value="ECO:0000318"/>
    <property type="project" value="GO_Central"/>
</dbReference>
<dbReference type="GO" id="GO:0005525">
    <property type="term" value="F:GTP binding"/>
    <property type="evidence" value="ECO:0007669"/>
    <property type="project" value="UniProtKB-KW"/>
</dbReference>
<dbReference type="PROSITE" id="PS51419">
    <property type="entry name" value="RAB"/>
    <property type="match status" value="1"/>
</dbReference>
<dbReference type="SMART" id="SM00177">
    <property type="entry name" value="ARF"/>
    <property type="match status" value="1"/>
</dbReference>
<evidence type="ECO:0000256" key="3">
    <source>
        <dbReference type="ARBA" id="ARBA00006270"/>
    </source>
</evidence>
<dbReference type="Gene3D" id="3.40.50.300">
    <property type="entry name" value="P-loop containing nucleotide triphosphate hydrolases"/>
    <property type="match status" value="1"/>
</dbReference>
<evidence type="ECO:0000256" key="6">
    <source>
        <dbReference type="ARBA" id="ARBA00023134"/>
    </source>
</evidence>
<evidence type="ECO:0000256" key="4">
    <source>
        <dbReference type="ARBA" id="ARBA00022475"/>
    </source>
</evidence>
<dbReference type="EMBL" id="KK198753">
    <property type="protein sequence ID" value="KCW88907.1"/>
    <property type="molecule type" value="Genomic_DNA"/>
</dbReference>
<dbReference type="PRINTS" id="PR00449">
    <property type="entry name" value="RASTRNSFRMNG"/>
</dbReference>
<keyword evidence="9" id="KW-0636">Prenylation</keyword>
<keyword evidence="5" id="KW-0547">Nucleotide-binding</keyword>
<evidence type="ECO:0000256" key="10">
    <source>
        <dbReference type="ARBA" id="ARBA00054463"/>
    </source>
</evidence>